<accession>A0A4P9ULK5</accession>
<dbReference type="EMBL" id="CP035467">
    <property type="protein sequence ID" value="QCW81400.1"/>
    <property type="molecule type" value="Genomic_DNA"/>
</dbReference>
<organism evidence="1 2">
    <name type="scientific">Methylotuvimicrobium buryatense</name>
    <name type="common">Methylomicrobium buryatense</name>
    <dbReference type="NCBI Taxonomy" id="95641"/>
    <lineage>
        <taxon>Bacteria</taxon>
        <taxon>Pseudomonadati</taxon>
        <taxon>Pseudomonadota</taxon>
        <taxon>Gammaproteobacteria</taxon>
        <taxon>Methylococcales</taxon>
        <taxon>Methylococcaceae</taxon>
        <taxon>Methylotuvimicrobium</taxon>
    </lineage>
</organism>
<dbReference type="SUPFAM" id="SSF48452">
    <property type="entry name" value="TPR-like"/>
    <property type="match status" value="1"/>
</dbReference>
<name>A0A4P9ULK5_METBY</name>
<sequence>MKKASQKAPSAAPYASLEKNASSHFSAGRYKNAAEIYKNLLKHSDNPDWRKKLAECYLQRALNMAEKGMPKEAAVLWENYSEWAEPPLAALEAYILWLLSVKNTEKAFARIDRIDAEQLDKNHPELAVWLGFLLVCEYPGIEAHVPHDSAVMLHWQTVRDALEAYRSNRLEHIDDLLKKLPFRSAFRDLRSLLKAQLSLPASIEQAQTLLSKIPDGSPYRPAANALTAYMFQGSAFVEASLQLEDSQRRLIAKARDLSNKQIELLDAIDKQRNNLTDKAQFNLAIRYRELIGNEAASRFCQAMLARYPSGRKDFLKNFAAKDSIESERIQALIHEENHDHDEAEDHWLHYIEALKTQGPESHKKIALIYRHLTQKLPPSLAVEFLMDSLQYDPEDRDSYLKILDYFEQEEPDPEEHAIWLAKGLKHLPKDIEMLVCAAKSAMRKKAFKKAAKYAQDLLKIDPVNTLAKELLFSSHLAHARKLIKTQKFHLVDKELQAAEQLSIDKTLLRQADLIRGFYIWAAEDKDRGLKAIADTLQSMNPGAATAHFQGFIESALMDVPYAPIAKKLPAVKAYELSEPELLHLTESVERYGEQLEKLDVVFKALDKIKAPLKKSMKLLNYGEQALLAWCQTLEQIDHFDLLKQCAKSADGVWEKPIWSYYRVVAECQGDPSRLDITWTLRLQNAIEIAHEQKDSKTEFKIRRFIERSIGFQNPFGFDDEDDFYEDGFDEDESGFDPDIIEGLFDHVPKRNMIKIGKKFEEMMNKSSPEQLMMDVMTKYAERVDPNQLVGLLMDPSFLVAIMMLEAAQSLRIDIDLSFDEIIEFFTDDEPFSFPFDPY</sequence>
<keyword evidence="2" id="KW-1185">Reference proteome</keyword>
<reference evidence="2" key="1">
    <citation type="journal article" date="2019" name="J. Bacteriol.">
        <title>A Mutagenic Screen Identifies a TonB-Dependent Receptor Required for the Lanthanide Metal Switch in the Type I Methanotroph 'Methylotuvimicrobium buryatense' 5GB1C.</title>
        <authorList>
            <person name="Groom J.D."/>
            <person name="Ford S.M."/>
            <person name="Pesesky M.W."/>
            <person name="Lidstrom M.E."/>
        </authorList>
    </citation>
    <scope>NUCLEOTIDE SEQUENCE [LARGE SCALE GENOMIC DNA]</scope>
    <source>
        <strain evidence="2">5GB1C</strain>
    </source>
</reference>
<dbReference type="InterPro" id="IPR011990">
    <property type="entry name" value="TPR-like_helical_dom_sf"/>
</dbReference>
<dbReference type="OrthoDB" id="9151247at2"/>
<gene>
    <name evidence="1" type="ORF">EQU24_03395</name>
</gene>
<dbReference type="Proteomes" id="UP000305881">
    <property type="component" value="Chromosome"/>
</dbReference>
<dbReference type="RefSeq" id="WP_017840846.1">
    <property type="nucleotide sequence ID" value="NZ_CP035467.1"/>
</dbReference>
<evidence type="ECO:0008006" key="3">
    <source>
        <dbReference type="Google" id="ProtNLM"/>
    </source>
</evidence>
<dbReference type="KEGG" id="mbur:EQU24_03395"/>
<dbReference type="STRING" id="675511.GCA_000341735_02330"/>
<dbReference type="AlphaFoldDB" id="A0A4P9ULK5"/>
<evidence type="ECO:0000313" key="2">
    <source>
        <dbReference type="Proteomes" id="UP000305881"/>
    </source>
</evidence>
<evidence type="ECO:0000313" key="1">
    <source>
        <dbReference type="EMBL" id="QCW81400.1"/>
    </source>
</evidence>
<proteinExistence type="predicted"/>
<dbReference type="Gene3D" id="1.25.40.10">
    <property type="entry name" value="Tetratricopeptide repeat domain"/>
    <property type="match status" value="1"/>
</dbReference>
<protein>
    <recommendedName>
        <fullName evidence="3">Tetratricopeptide repeat protein</fullName>
    </recommendedName>
</protein>